<dbReference type="HAMAP" id="MF_00323">
    <property type="entry name" value="Ferrochelatase"/>
    <property type="match status" value="1"/>
</dbReference>
<dbReference type="InterPro" id="IPR033644">
    <property type="entry name" value="Ferrochelatase_C"/>
</dbReference>
<dbReference type="GO" id="GO:0006783">
    <property type="term" value="P:heme biosynthetic process"/>
    <property type="evidence" value="ECO:0007669"/>
    <property type="project" value="UniProtKB-UniRule"/>
</dbReference>
<feature type="binding site" evidence="9">
    <location>
        <position position="214"/>
    </location>
    <ligand>
        <name>Fe(2+)</name>
        <dbReference type="ChEBI" id="CHEBI:29033"/>
    </ligand>
</feature>
<evidence type="ECO:0000256" key="3">
    <source>
        <dbReference type="ARBA" id="ARBA00022723"/>
    </source>
</evidence>
<keyword evidence="6 9" id="KW-0456">Lyase</keyword>
<dbReference type="PANTHER" id="PTHR11108">
    <property type="entry name" value="FERROCHELATASE"/>
    <property type="match status" value="1"/>
</dbReference>
<comment type="caution">
    <text evidence="11">The sequence shown here is derived from an EMBL/GenBank/DDBJ whole genome shotgun (WGS) entry which is preliminary data.</text>
</comment>
<keyword evidence="4 9" id="KW-0408">Iron</keyword>
<evidence type="ECO:0000313" key="12">
    <source>
        <dbReference type="Proteomes" id="UP000521199"/>
    </source>
</evidence>
<gene>
    <name evidence="9" type="primary">hemH</name>
    <name evidence="11" type="ORF">HNQ52_003173</name>
</gene>
<evidence type="ECO:0000256" key="10">
    <source>
        <dbReference type="RuleBase" id="RU000607"/>
    </source>
</evidence>
<accession>A0A7W8G0W5</accession>
<evidence type="ECO:0000256" key="6">
    <source>
        <dbReference type="ARBA" id="ARBA00023239"/>
    </source>
</evidence>
<dbReference type="Gene3D" id="3.40.50.1400">
    <property type="match status" value="2"/>
</dbReference>
<dbReference type="CDD" id="cd00419">
    <property type="entry name" value="Ferrochelatase_C"/>
    <property type="match status" value="1"/>
</dbReference>
<dbReference type="InterPro" id="IPR019772">
    <property type="entry name" value="Ferrochelatase_AS"/>
</dbReference>
<name>A0A7W8G0W5_9GAMM</name>
<evidence type="ECO:0000256" key="1">
    <source>
        <dbReference type="ARBA" id="ARBA00007718"/>
    </source>
</evidence>
<dbReference type="InterPro" id="IPR001015">
    <property type="entry name" value="Ferrochelatase"/>
</dbReference>
<evidence type="ECO:0000256" key="9">
    <source>
        <dbReference type="HAMAP-Rule" id="MF_00323"/>
    </source>
</evidence>
<dbReference type="UniPathway" id="UPA00252">
    <property type="reaction ID" value="UER00325"/>
</dbReference>
<organism evidence="11 12">
    <name type="scientific">Chiayiivirga flava</name>
    <dbReference type="NCBI Taxonomy" id="659595"/>
    <lineage>
        <taxon>Bacteria</taxon>
        <taxon>Pseudomonadati</taxon>
        <taxon>Pseudomonadota</taxon>
        <taxon>Gammaproteobacteria</taxon>
        <taxon>Lysobacterales</taxon>
        <taxon>Lysobacteraceae</taxon>
        <taxon>Chiayiivirga</taxon>
    </lineage>
</organism>
<keyword evidence="3 9" id="KW-0479">Metal-binding</keyword>
<comment type="pathway">
    <text evidence="9 10">Porphyrin-containing compound metabolism; protoheme biosynthesis; protoheme from protoporphyrin-IX: step 1/1.</text>
</comment>
<keyword evidence="7 9" id="KW-0627">Porphyrin biosynthesis</keyword>
<dbReference type="GO" id="GO:0046872">
    <property type="term" value="F:metal ion binding"/>
    <property type="evidence" value="ECO:0007669"/>
    <property type="project" value="UniProtKB-KW"/>
</dbReference>
<evidence type="ECO:0000256" key="7">
    <source>
        <dbReference type="ARBA" id="ARBA00023244"/>
    </source>
</evidence>
<dbReference type="EMBL" id="JACHHP010000007">
    <property type="protein sequence ID" value="MBB5209601.1"/>
    <property type="molecule type" value="Genomic_DNA"/>
</dbReference>
<comment type="similarity">
    <text evidence="1 9 10">Belongs to the ferrochelatase family.</text>
</comment>
<comment type="catalytic activity">
    <reaction evidence="8">
        <text>Fe-coproporphyrin III + 2 H(+) = coproporphyrin III + Fe(2+)</text>
        <dbReference type="Rhea" id="RHEA:49572"/>
        <dbReference type="ChEBI" id="CHEBI:15378"/>
        <dbReference type="ChEBI" id="CHEBI:29033"/>
        <dbReference type="ChEBI" id="CHEBI:68438"/>
        <dbReference type="ChEBI" id="CHEBI:131725"/>
        <dbReference type="EC" id="4.99.1.9"/>
    </reaction>
    <physiologicalReaction direction="right-to-left" evidence="8">
        <dbReference type="Rhea" id="RHEA:49574"/>
    </physiologicalReaction>
</comment>
<dbReference type="EC" id="4.98.1.1" evidence="9 10"/>
<dbReference type="InterPro" id="IPR033659">
    <property type="entry name" value="Ferrochelatase_N"/>
</dbReference>
<evidence type="ECO:0000256" key="8">
    <source>
        <dbReference type="ARBA" id="ARBA00024536"/>
    </source>
</evidence>
<protein>
    <recommendedName>
        <fullName evidence="9 10">Ferrochelatase</fullName>
        <ecNumber evidence="9 10">4.98.1.1</ecNumber>
    </recommendedName>
    <alternativeName>
        <fullName evidence="9">Heme synthase</fullName>
    </alternativeName>
    <alternativeName>
        <fullName evidence="9">Protoheme ferro-lyase</fullName>
    </alternativeName>
</protein>
<dbReference type="Pfam" id="PF00762">
    <property type="entry name" value="Ferrochelatase"/>
    <property type="match status" value="1"/>
</dbReference>
<dbReference type="SUPFAM" id="SSF53800">
    <property type="entry name" value="Chelatase"/>
    <property type="match status" value="1"/>
</dbReference>
<dbReference type="Proteomes" id="UP000521199">
    <property type="component" value="Unassembled WGS sequence"/>
</dbReference>
<evidence type="ECO:0000313" key="11">
    <source>
        <dbReference type="EMBL" id="MBB5209601.1"/>
    </source>
</evidence>
<keyword evidence="2 9" id="KW-0963">Cytoplasm</keyword>
<dbReference type="RefSeq" id="WP_183962140.1">
    <property type="nucleotide sequence ID" value="NZ_JACHHP010000007.1"/>
</dbReference>
<dbReference type="NCBIfam" id="TIGR00109">
    <property type="entry name" value="hemH"/>
    <property type="match status" value="1"/>
</dbReference>
<comment type="catalytic activity">
    <reaction evidence="9 10">
        <text>heme b + 2 H(+) = protoporphyrin IX + Fe(2+)</text>
        <dbReference type="Rhea" id="RHEA:22584"/>
        <dbReference type="ChEBI" id="CHEBI:15378"/>
        <dbReference type="ChEBI" id="CHEBI:29033"/>
        <dbReference type="ChEBI" id="CHEBI:57306"/>
        <dbReference type="ChEBI" id="CHEBI:60344"/>
        <dbReference type="EC" id="4.98.1.1"/>
    </reaction>
</comment>
<dbReference type="AlphaFoldDB" id="A0A7W8G0W5"/>
<dbReference type="CDD" id="cd03411">
    <property type="entry name" value="Ferrochelatase_N"/>
    <property type="match status" value="1"/>
</dbReference>
<evidence type="ECO:0000256" key="2">
    <source>
        <dbReference type="ARBA" id="ARBA00022490"/>
    </source>
</evidence>
<evidence type="ECO:0000256" key="4">
    <source>
        <dbReference type="ARBA" id="ARBA00023004"/>
    </source>
</evidence>
<dbReference type="FunFam" id="3.40.50.1400:FF:000002">
    <property type="entry name" value="Ferrochelatase"/>
    <property type="match status" value="1"/>
</dbReference>
<dbReference type="PROSITE" id="PS00534">
    <property type="entry name" value="FERROCHELATASE"/>
    <property type="match status" value="1"/>
</dbReference>
<reference evidence="11 12" key="1">
    <citation type="submission" date="2020-08" db="EMBL/GenBank/DDBJ databases">
        <title>Genomic Encyclopedia of Type Strains, Phase IV (KMG-IV): sequencing the most valuable type-strain genomes for metagenomic binning, comparative biology and taxonomic classification.</title>
        <authorList>
            <person name="Goeker M."/>
        </authorList>
    </citation>
    <scope>NUCLEOTIDE SEQUENCE [LARGE SCALE GENOMIC DNA]</scope>
    <source>
        <strain evidence="11 12">DSM 24163</strain>
    </source>
</reference>
<proteinExistence type="inferred from homology"/>
<comment type="function">
    <text evidence="9 10">Catalyzes the ferrous insertion into protoporphyrin IX.</text>
</comment>
<evidence type="ECO:0000256" key="5">
    <source>
        <dbReference type="ARBA" id="ARBA00023133"/>
    </source>
</evidence>
<dbReference type="GO" id="GO:0004325">
    <property type="term" value="F:ferrochelatase activity"/>
    <property type="evidence" value="ECO:0007669"/>
    <property type="project" value="UniProtKB-UniRule"/>
</dbReference>
<dbReference type="GO" id="GO:0005737">
    <property type="term" value="C:cytoplasm"/>
    <property type="evidence" value="ECO:0007669"/>
    <property type="project" value="UniProtKB-SubCell"/>
</dbReference>
<comment type="subcellular location">
    <subcellularLocation>
        <location evidence="9 10">Cytoplasm</location>
    </subcellularLocation>
</comment>
<keyword evidence="12" id="KW-1185">Reference proteome</keyword>
<sequence>MPAPNPTPATVSVTASPAGRECAVLLVNLGTPDAPDTRSVRRYLREFLGDPRVVELPRALWLPILYGVILPLRPSRSAKAYRAIWTPAGSPLRVLSDAVTAGLGAALRADAPELTVRLAMRYGNPSVASVLRELRDAGLRRLIVLPMYPQYSASTAASVFDAVVDELRRWRRVPELRFIADYHAEPAWADAVAASIREHWATHPRGEKLLFSFHGIPQRYVRRGDPYEDQCRASAAAIVQRLALPDDAWQLSFQSRVGREPWLQPYTDETVKALGRAGVRSLDVVCPGFAVDCLETLEEVAMQNAEFFEEAGGEHLRYIPALNDRADHIATLARLIRRHGGGWPEFAPHG</sequence>
<keyword evidence="5 9" id="KW-0350">Heme biosynthesis</keyword>
<dbReference type="PANTHER" id="PTHR11108:SF1">
    <property type="entry name" value="FERROCHELATASE, MITOCHONDRIAL"/>
    <property type="match status" value="1"/>
</dbReference>
<feature type="binding site" evidence="9">
    <location>
        <position position="295"/>
    </location>
    <ligand>
        <name>Fe(2+)</name>
        <dbReference type="ChEBI" id="CHEBI:29033"/>
    </ligand>
</feature>